<comment type="caution">
    <text evidence="1">The sequence shown here is derived from an EMBL/GenBank/DDBJ whole genome shotgun (WGS) entry which is preliminary data.</text>
</comment>
<accession>A0ABR0BDL4</accession>
<dbReference type="EMBL" id="JAWRVI010000256">
    <property type="protein sequence ID" value="KAK4069840.1"/>
    <property type="molecule type" value="Genomic_DNA"/>
</dbReference>
<sequence>MFSYISLEAAFDPGRGARDTVGFPSSEVNRAKEGLIIAPYNEAAWTPLLAPQEALRCEQREALHHRKVGSSGYGPEATLCLIKDFVGGSRLKYCTSNTQETTQSLRTRTFSAKLSFAERGIHDNEAKVAYVVIAGYKDLLSTRILRNKLGHETFIHAVVSYMMVRTSRSAHEFQTRQLYTPEVCLQLVHDARKAAEMQALPARTMARISRRHTKTTELCEVLVGTSSPMTNFPAFQGFGSSHTEQVRVHRALYLYDILAKLCGILHDICLLSGTLKDFSFQDLHNRLLPKLFAPWETQQVIAIRWYLGRSFLSSYVRSLGVDERTAPPIVGNSIESIHRWLCRPDSVESSRLPLSPRDATRREHATMFTSLLNVAVATSELRKWSYHYNDHISFGGDDEPSFRSWRKLLGNHSQMLDGVDFWSGMFQPGMGTQRENFYLWGFIFWDDCRWELLNTTEVNSQASDTLQESPDFDSFIIDTLVFEDIVSMIAPSAVN</sequence>
<organism evidence="1 2">
    <name type="scientific">Purpureocillium lilacinum</name>
    <name type="common">Paecilomyces lilacinus</name>
    <dbReference type="NCBI Taxonomy" id="33203"/>
    <lineage>
        <taxon>Eukaryota</taxon>
        <taxon>Fungi</taxon>
        <taxon>Dikarya</taxon>
        <taxon>Ascomycota</taxon>
        <taxon>Pezizomycotina</taxon>
        <taxon>Sordariomycetes</taxon>
        <taxon>Hypocreomycetidae</taxon>
        <taxon>Hypocreales</taxon>
        <taxon>Ophiocordycipitaceae</taxon>
        <taxon>Purpureocillium</taxon>
    </lineage>
</organism>
<reference evidence="1 2" key="1">
    <citation type="journal article" date="2024" name="Microbiol. Resour. Announc.">
        <title>Genome annotations for the ascomycete fungi Trichoderma harzianum, Trichoderma aggressivum, and Purpureocillium lilacinum.</title>
        <authorList>
            <person name="Beijen E.P.W."/>
            <person name="Ohm R.A."/>
        </authorList>
    </citation>
    <scope>NUCLEOTIDE SEQUENCE [LARGE SCALE GENOMIC DNA]</scope>
    <source>
        <strain evidence="1 2">CBS 150709</strain>
    </source>
</reference>
<protein>
    <submittedName>
        <fullName evidence="1">Uncharacterized protein</fullName>
    </submittedName>
</protein>
<evidence type="ECO:0000313" key="2">
    <source>
        <dbReference type="Proteomes" id="UP001287286"/>
    </source>
</evidence>
<proteinExistence type="predicted"/>
<name>A0ABR0BDL4_PURLI</name>
<gene>
    <name evidence="1" type="ORF">Purlil1_13606</name>
</gene>
<dbReference type="Proteomes" id="UP001287286">
    <property type="component" value="Unassembled WGS sequence"/>
</dbReference>
<keyword evidence="2" id="KW-1185">Reference proteome</keyword>
<evidence type="ECO:0000313" key="1">
    <source>
        <dbReference type="EMBL" id="KAK4069840.1"/>
    </source>
</evidence>